<evidence type="ECO:0000256" key="1">
    <source>
        <dbReference type="SAM" id="MobiDB-lite"/>
    </source>
</evidence>
<dbReference type="InterPro" id="IPR008266">
    <property type="entry name" value="Tyr_kinase_AS"/>
</dbReference>
<proteinExistence type="predicted"/>
<dbReference type="SUPFAM" id="SSF56112">
    <property type="entry name" value="Protein kinase-like (PK-like)"/>
    <property type="match status" value="1"/>
</dbReference>
<name>A0A9W8E4S3_9FUNG</name>
<feature type="region of interest" description="Disordered" evidence="1">
    <location>
        <begin position="188"/>
        <end position="226"/>
    </location>
</feature>
<protein>
    <recommendedName>
        <fullName evidence="2">Fungal-type protein kinase domain-containing protein</fullName>
    </recommendedName>
</protein>
<dbReference type="Proteomes" id="UP001150925">
    <property type="component" value="Unassembled WGS sequence"/>
</dbReference>
<dbReference type="OrthoDB" id="5584477at2759"/>
<dbReference type="InterPro" id="IPR011009">
    <property type="entry name" value="Kinase-like_dom_sf"/>
</dbReference>
<dbReference type="GO" id="GO:0004672">
    <property type="term" value="F:protein kinase activity"/>
    <property type="evidence" value="ECO:0007669"/>
    <property type="project" value="InterPro"/>
</dbReference>
<dbReference type="AlphaFoldDB" id="A0A9W8E4S3"/>
<organism evidence="3 4">
    <name type="scientific">Dispira parvispora</name>
    <dbReference type="NCBI Taxonomy" id="1520584"/>
    <lineage>
        <taxon>Eukaryota</taxon>
        <taxon>Fungi</taxon>
        <taxon>Fungi incertae sedis</taxon>
        <taxon>Zoopagomycota</taxon>
        <taxon>Kickxellomycotina</taxon>
        <taxon>Dimargaritomycetes</taxon>
        <taxon>Dimargaritales</taxon>
        <taxon>Dimargaritaceae</taxon>
        <taxon>Dispira</taxon>
    </lineage>
</organism>
<reference evidence="3" key="1">
    <citation type="submission" date="2022-07" db="EMBL/GenBank/DDBJ databases">
        <title>Phylogenomic reconstructions and comparative analyses of Kickxellomycotina fungi.</title>
        <authorList>
            <person name="Reynolds N.K."/>
            <person name="Stajich J.E."/>
            <person name="Barry K."/>
            <person name="Grigoriev I.V."/>
            <person name="Crous P."/>
            <person name="Smith M.E."/>
        </authorList>
    </citation>
    <scope>NUCLEOTIDE SEQUENCE</scope>
    <source>
        <strain evidence="3">RSA 1196</strain>
    </source>
</reference>
<keyword evidence="4" id="KW-1185">Reference proteome</keyword>
<dbReference type="PANTHER" id="PTHR38248">
    <property type="entry name" value="FUNK1 6"/>
    <property type="match status" value="1"/>
</dbReference>
<evidence type="ECO:0000313" key="4">
    <source>
        <dbReference type="Proteomes" id="UP001150925"/>
    </source>
</evidence>
<dbReference type="EMBL" id="JANBPY010000063">
    <property type="protein sequence ID" value="KAJ1969400.1"/>
    <property type="molecule type" value="Genomic_DNA"/>
</dbReference>
<dbReference type="Gene3D" id="1.10.510.10">
    <property type="entry name" value="Transferase(Phosphotransferase) domain 1"/>
    <property type="match status" value="1"/>
</dbReference>
<dbReference type="Pfam" id="PF17667">
    <property type="entry name" value="Pkinase_fungal"/>
    <property type="match status" value="1"/>
</dbReference>
<dbReference type="InterPro" id="IPR040976">
    <property type="entry name" value="Pkinase_fungal"/>
</dbReference>
<sequence length="857" mass="98420">MTYQSFSPSMSNSTSIYTTQYQEQVLNEAEKQRAREIGYDMVRHMIPNQSGLVEKVTGVSSIGGYRCIAQDFEALGHVKEPDPHSLHQQLYQKAREWFNPVGKSDGGRREARMYSQFKAFVYLIALLLQDKRKKQNLPLKRYLLPHRINDICGNLASVKQHDIAIRWQHPDTDIEAECRAFLDYEESKSNQKQTEPSANQACGQPNTESRTSKGNNHEVPMSDPEVNVTQSPFWRCFGVVECKADHNEFQEQAEYGKLGWYAASALEYLFERNNLWGWIISKTIVRFVFFTHGAVVSSEAIDMSVEEDRKEFIGNFIRLCICSAYRAGFDPTKEWLGGDNVWKVECYPSARKPRNPTIAYVKPLPLKARCNLLGRRTRCHRASLDKDAEEYELILKESWVELDHDPDDRKTLNTESLPNEVRIFRKINKNRDEFIDKCVPKMVAGGSVYLEKGIAPGVEDFSTVKKYCGELDIVTLNCDAQPLTQTVMEFDTDNDEPELKVANRVQQRLLLSPFGHSMTALHTWAHNPQYISRFKRSSGSELLVVYVSVIFARLFYIIHDLYMNCQVYHRDLSEGNVLVRENNGDPYPLLIDFDHARLCSDAVNDSMQFGMGTVPFMSILNLAGYSNKLSIIDELESFLYLCVWKCTIGFTPSNITRGKTEPSTSQVTLEKSSAKPRVQPVTRFKLTNQRSPLWSQRPKHHVDQTEELKIRSWAKGDPGKGCLDAKYVQTSSNRAFEMVLDELRPEFQHFKPLFLQLRSILFDWDGKQVSFFYRSNTGQEIAAPKDKSLRGRVSRGPLKITDKRTLKAGQKAGESSTSNDESNRDKYYQRLISRKEVAHEILDKFADAIDSFFKDYF</sequence>
<gene>
    <name evidence="3" type="ORF">IWQ62_000653</name>
</gene>
<accession>A0A9W8E4S3</accession>
<feature type="domain" description="Fungal-type protein kinase" evidence="2">
    <location>
        <begin position="238"/>
        <end position="646"/>
    </location>
</feature>
<evidence type="ECO:0000313" key="3">
    <source>
        <dbReference type="EMBL" id="KAJ1969400.1"/>
    </source>
</evidence>
<feature type="region of interest" description="Disordered" evidence="1">
    <location>
        <begin position="804"/>
        <end position="823"/>
    </location>
</feature>
<comment type="caution">
    <text evidence="3">The sequence shown here is derived from an EMBL/GenBank/DDBJ whole genome shotgun (WGS) entry which is preliminary data.</text>
</comment>
<dbReference type="PROSITE" id="PS00109">
    <property type="entry name" value="PROTEIN_KINASE_TYR"/>
    <property type="match status" value="1"/>
</dbReference>
<evidence type="ECO:0000259" key="2">
    <source>
        <dbReference type="Pfam" id="PF17667"/>
    </source>
</evidence>
<feature type="compositionally biased region" description="Polar residues" evidence="1">
    <location>
        <begin position="190"/>
        <end position="214"/>
    </location>
</feature>
<dbReference type="PANTHER" id="PTHR38248:SF2">
    <property type="entry name" value="FUNK1 11"/>
    <property type="match status" value="1"/>
</dbReference>